<accession>A0A2M7QSZ3</accession>
<keyword evidence="5" id="KW-0963">Cytoplasm</keyword>
<keyword evidence="5" id="KW-0479">Metal-binding</keyword>
<evidence type="ECO:0000256" key="5">
    <source>
        <dbReference type="HAMAP-Rule" id="MF_00235"/>
    </source>
</evidence>
<dbReference type="GO" id="GO:0005524">
    <property type="term" value="F:ATP binding"/>
    <property type="evidence" value="ECO:0007669"/>
    <property type="project" value="UniProtKB-UniRule"/>
</dbReference>
<sequence length="224" mass="25574">MNQPLIVIILGRPGCGKGTQAKLLQEKFGLDYIGSGDLLRGQIKDDHNFSTVKLKAVMERGDLAPTFLVFKIWLDKVDVLKNKPDFKGVVFDGNPRKLLEAKLMEDSLAWYDWLEYTKAILVDISAEDSYARLTQRRMCEKCNRVIPYFGHFKDLTACDKCGGNLIKRADDDPEAVRHRLDVFDLEIQPVIDHYEESGLLLKVDGDRPIEEVHESIVRVLKINK</sequence>
<dbReference type="Pfam" id="PF00406">
    <property type="entry name" value="ADK"/>
    <property type="match status" value="1"/>
</dbReference>
<evidence type="ECO:0000256" key="3">
    <source>
        <dbReference type="ARBA" id="ARBA00022741"/>
    </source>
</evidence>
<feature type="binding site" evidence="5">
    <location>
        <position position="40"/>
    </location>
    <ligand>
        <name>AMP</name>
        <dbReference type="ChEBI" id="CHEBI:456215"/>
    </ligand>
</feature>
<comment type="function">
    <text evidence="5">Catalyzes the reversible transfer of the terminal phosphate group between ATP and AMP. Plays an important role in cellular energy homeostasis and in adenine nucleotide metabolism.</text>
</comment>
<dbReference type="GO" id="GO:0004017">
    <property type="term" value="F:AMP kinase activity"/>
    <property type="evidence" value="ECO:0007669"/>
    <property type="project" value="UniProtKB-UniRule"/>
</dbReference>
<keyword evidence="1 5" id="KW-0808">Transferase</keyword>
<evidence type="ECO:0000256" key="7">
    <source>
        <dbReference type="RuleBase" id="RU003331"/>
    </source>
</evidence>
<keyword evidence="2 5" id="KW-0545">Nucleotide biosynthesis</keyword>
<comment type="subunit">
    <text evidence="5 7">Monomer.</text>
</comment>
<reference evidence="9" key="1">
    <citation type="submission" date="2017-09" db="EMBL/GenBank/DDBJ databases">
        <title>Depth-based differentiation of microbial function through sediment-hosted aquifers and enrichment of novel symbionts in the deep terrestrial subsurface.</title>
        <authorList>
            <person name="Probst A.J."/>
            <person name="Ladd B."/>
            <person name="Jarett J.K."/>
            <person name="Geller-Mcgrath D.E."/>
            <person name="Sieber C.M.K."/>
            <person name="Emerson J.B."/>
            <person name="Anantharaman K."/>
            <person name="Thomas B.C."/>
            <person name="Malmstrom R."/>
            <person name="Stieglmeier M."/>
            <person name="Klingl A."/>
            <person name="Woyke T."/>
            <person name="Ryan C.M."/>
            <person name="Banfield J.F."/>
        </authorList>
    </citation>
    <scope>NUCLEOTIDE SEQUENCE [LARGE SCALE GENOMIC DNA]</scope>
</reference>
<feature type="binding site" evidence="5">
    <location>
        <position position="168"/>
    </location>
    <ligand>
        <name>AMP</name>
        <dbReference type="ChEBI" id="CHEBI:456215"/>
    </ligand>
</feature>
<dbReference type="EC" id="2.7.4.3" evidence="5 7"/>
<keyword evidence="5" id="KW-0862">Zinc</keyword>
<dbReference type="Gene3D" id="3.40.50.300">
    <property type="entry name" value="P-loop containing nucleotide triphosphate hydrolases"/>
    <property type="match status" value="1"/>
</dbReference>
<dbReference type="EMBL" id="PFLK01000002">
    <property type="protein sequence ID" value="PIY75442.1"/>
    <property type="molecule type" value="Genomic_DNA"/>
</dbReference>
<dbReference type="UniPathway" id="UPA00588">
    <property type="reaction ID" value="UER00649"/>
</dbReference>
<proteinExistence type="inferred from homology"/>
<dbReference type="AlphaFoldDB" id="A0A2M7QSZ3"/>
<evidence type="ECO:0000313" key="9">
    <source>
        <dbReference type="Proteomes" id="UP000229481"/>
    </source>
</evidence>
<dbReference type="GO" id="GO:0044209">
    <property type="term" value="P:AMP salvage"/>
    <property type="evidence" value="ECO:0007669"/>
    <property type="project" value="UniProtKB-UniRule"/>
</dbReference>
<evidence type="ECO:0000256" key="1">
    <source>
        <dbReference type="ARBA" id="ARBA00022679"/>
    </source>
</evidence>
<evidence type="ECO:0000313" key="8">
    <source>
        <dbReference type="EMBL" id="PIY75442.1"/>
    </source>
</evidence>
<feature type="binding site" evidence="5">
    <location>
        <begin position="14"/>
        <end position="19"/>
    </location>
    <ligand>
        <name>ATP</name>
        <dbReference type="ChEBI" id="CHEBI:30616"/>
    </ligand>
</feature>
<dbReference type="GO" id="GO:0008270">
    <property type="term" value="F:zinc ion binding"/>
    <property type="evidence" value="ECO:0007669"/>
    <property type="project" value="UniProtKB-UniRule"/>
</dbReference>
<comment type="similarity">
    <text evidence="5 6">Belongs to the adenylate kinase family.</text>
</comment>
<feature type="binding site" evidence="5">
    <location>
        <position position="136"/>
    </location>
    <ligand>
        <name>ATP</name>
        <dbReference type="ChEBI" id="CHEBI:30616"/>
    </ligand>
</feature>
<evidence type="ECO:0000256" key="2">
    <source>
        <dbReference type="ARBA" id="ARBA00022727"/>
    </source>
</evidence>
<keyword evidence="5 7" id="KW-0067">ATP-binding</keyword>
<dbReference type="CDD" id="cd01428">
    <property type="entry name" value="ADK"/>
    <property type="match status" value="1"/>
</dbReference>
<feature type="binding site" evidence="5">
    <location>
        <position position="142"/>
    </location>
    <ligand>
        <name>Zn(2+)</name>
        <dbReference type="ChEBI" id="CHEBI:29105"/>
        <note>structural</note>
    </ligand>
</feature>
<dbReference type="PANTHER" id="PTHR23359">
    <property type="entry name" value="NUCLEOTIDE KINASE"/>
    <property type="match status" value="1"/>
</dbReference>
<comment type="caution">
    <text evidence="8">The sequence shown here is derived from an EMBL/GenBank/DDBJ whole genome shotgun (WGS) entry which is preliminary data.</text>
</comment>
<comment type="catalytic activity">
    <reaction evidence="5 7">
        <text>AMP + ATP = 2 ADP</text>
        <dbReference type="Rhea" id="RHEA:12973"/>
        <dbReference type="ChEBI" id="CHEBI:30616"/>
        <dbReference type="ChEBI" id="CHEBI:456215"/>
        <dbReference type="ChEBI" id="CHEBI:456216"/>
        <dbReference type="EC" id="2.7.4.3"/>
    </reaction>
</comment>
<feature type="binding site" evidence="5">
    <location>
        <position position="139"/>
    </location>
    <ligand>
        <name>Zn(2+)</name>
        <dbReference type="ChEBI" id="CHEBI:29105"/>
        <note>structural</note>
    </ligand>
</feature>
<dbReference type="GO" id="GO:0005737">
    <property type="term" value="C:cytoplasm"/>
    <property type="evidence" value="ECO:0007669"/>
    <property type="project" value="UniProtKB-SubCell"/>
</dbReference>
<dbReference type="HAMAP" id="MF_00235">
    <property type="entry name" value="Adenylate_kinase_Adk"/>
    <property type="match status" value="1"/>
</dbReference>
<comment type="domain">
    <text evidence="5">Consists of three domains, a large central CORE domain and two small peripheral domains, NMPbind and LID, which undergo movements during catalysis. The LID domain closes over the site of phosphoryl transfer upon ATP binding. Assembling and dissambling the active center during each catalytic cycle provides an effective means to prevent ATP hydrolysis. Some bacteria have evolved a zinc-coordinating structure that stabilizes the LID domain.</text>
</comment>
<feature type="binding site" evidence="5">
    <location>
        <position position="179"/>
    </location>
    <ligand>
        <name>AMP</name>
        <dbReference type="ChEBI" id="CHEBI:456215"/>
    </ligand>
</feature>
<comment type="caution">
    <text evidence="5">Lacks conserved residue(s) required for the propagation of feature annotation.</text>
</comment>
<feature type="binding site" evidence="5">
    <location>
        <position position="207"/>
    </location>
    <ligand>
        <name>ATP</name>
        <dbReference type="ChEBI" id="CHEBI:30616"/>
    </ligand>
</feature>
<dbReference type="Proteomes" id="UP000229481">
    <property type="component" value="Unassembled WGS sequence"/>
</dbReference>
<gene>
    <name evidence="5" type="primary">adk</name>
    <name evidence="8" type="ORF">COY85_00065</name>
</gene>
<evidence type="ECO:0000256" key="6">
    <source>
        <dbReference type="RuleBase" id="RU003330"/>
    </source>
</evidence>
<keyword evidence="3 5" id="KW-0547">Nucleotide-binding</keyword>
<protein>
    <recommendedName>
        <fullName evidence="5 7">Adenylate kinase</fullName>
        <shortName evidence="5">AK</shortName>
        <ecNumber evidence="5 7">2.7.4.3</ecNumber>
    </recommendedName>
    <alternativeName>
        <fullName evidence="5">ATP-AMP transphosphorylase</fullName>
    </alternativeName>
    <alternativeName>
        <fullName evidence="5">ATP:AMP phosphotransferase</fullName>
    </alternativeName>
    <alternativeName>
        <fullName evidence="5">Adenylate monophosphate kinase</fullName>
    </alternativeName>
</protein>
<evidence type="ECO:0000256" key="4">
    <source>
        <dbReference type="ARBA" id="ARBA00022777"/>
    </source>
</evidence>
<organism evidence="8 9">
    <name type="scientific">Candidatus Portnoybacteria bacterium CG_4_10_14_0_8_um_filter_40_50</name>
    <dbReference type="NCBI Taxonomy" id="1974800"/>
    <lineage>
        <taxon>Bacteria</taxon>
        <taxon>Candidatus Portnoyibacteriota</taxon>
    </lineage>
</organism>
<name>A0A2M7QSZ3_9BACT</name>
<comment type="subcellular location">
    <subcellularLocation>
        <location evidence="5 7">Cytoplasm</location>
    </subcellularLocation>
</comment>
<keyword evidence="4 5" id="KW-0418">Kinase</keyword>
<dbReference type="InterPro" id="IPR027417">
    <property type="entry name" value="P-loop_NTPase"/>
</dbReference>
<feature type="binding site" evidence="5">
    <location>
        <position position="161"/>
    </location>
    <ligand>
        <name>Zn(2+)</name>
        <dbReference type="ChEBI" id="CHEBI:29105"/>
        <note>structural</note>
    </ligand>
</feature>
<dbReference type="SUPFAM" id="SSF52540">
    <property type="entry name" value="P-loop containing nucleoside triphosphate hydrolases"/>
    <property type="match status" value="1"/>
</dbReference>
<feature type="binding site" evidence="5">
    <location>
        <position position="158"/>
    </location>
    <ligand>
        <name>Zn(2+)</name>
        <dbReference type="ChEBI" id="CHEBI:29105"/>
        <note>structural</note>
    </ligand>
</feature>
<dbReference type="InterPro" id="IPR000850">
    <property type="entry name" value="Adenylat/UMP-CMP_kin"/>
</dbReference>
<feature type="binding site" evidence="5">
    <location>
        <position position="35"/>
    </location>
    <ligand>
        <name>AMP</name>
        <dbReference type="ChEBI" id="CHEBI:456215"/>
    </ligand>
</feature>
<comment type="pathway">
    <text evidence="5">Purine metabolism; AMP biosynthesis via salvage pathway; AMP from ADP: step 1/1.</text>
</comment>
<dbReference type="PRINTS" id="PR00094">
    <property type="entry name" value="ADENYLTKNASE"/>
</dbReference>